<reference evidence="2" key="1">
    <citation type="submission" date="2022-08" db="EMBL/GenBank/DDBJ databases">
        <authorList>
            <person name="Deng Y."/>
            <person name="Han X.-F."/>
            <person name="Zhang Y.-Q."/>
        </authorList>
    </citation>
    <scope>NUCLEOTIDE SEQUENCE</scope>
    <source>
        <strain evidence="2">CPCC 205716</strain>
    </source>
</reference>
<dbReference type="InterPro" id="IPR007253">
    <property type="entry name" value="Cell_wall-bd_2"/>
</dbReference>
<feature type="chain" id="PRO_5046979340" evidence="1">
    <location>
        <begin position="29"/>
        <end position="335"/>
    </location>
</feature>
<keyword evidence="3" id="KW-1185">Reference proteome</keyword>
<dbReference type="RefSeq" id="WP_259485555.1">
    <property type="nucleotide sequence ID" value="NZ_JANTEZ010000002.1"/>
</dbReference>
<evidence type="ECO:0000313" key="3">
    <source>
        <dbReference type="Proteomes" id="UP001165580"/>
    </source>
</evidence>
<dbReference type="PANTHER" id="PTHR30032">
    <property type="entry name" value="N-ACETYLMURAMOYL-L-ALANINE AMIDASE-RELATED"/>
    <property type="match status" value="1"/>
</dbReference>
<proteinExistence type="predicted"/>
<accession>A0ABT2GCS4</accession>
<sequence length="335" mass="33333">MRIRTIAPVATLTLGVLLASAGVAPASAVPAGVHRIGGADRFAVSAAISADTFAAVTSVPVAYVVSGETFPDALSASALAGLKGGPVLLTRRDGLPDAVKSELSRLRPAKIVVLGGPAAISAATYDAIGLLAPMTIRLGGADRFDVSAAAAREAFPEALPPVSFVASGENFPDALSGAAAAGHLGGPVLLTRTADLPGVIHTELTREKAGLVKILGGPNAVSAAVQTAIVTTIQPETARIAGGDRFEGSAAVSSTLFGAADTVYIASGESFPDALSGGAAAIVKEAPVLLVNRSSIPEPIKAELTRLKPTSIVVLGGTSAIAASVEAELKGFLKP</sequence>
<dbReference type="InterPro" id="IPR051922">
    <property type="entry name" value="Bact_Sporulation_Assoc"/>
</dbReference>
<dbReference type="EMBL" id="JANTEZ010000002">
    <property type="protein sequence ID" value="MCS5714025.1"/>
    <property type="molecule type" value="Genomic_DNA"/>
</dbReference>
<organism evidence="2 3">
    <name type="scientific">Herbiconiux gentiana</name>
    <dbReference type="NCBI Taxonomy" id="2970912"/>
    <lineage>
        <taxon>Bacteria</taxon>
        <taxon>Bacillati</taxon>
        <taxon>Actinomycetota</taxon>
        <taxon>Actinomycetes</taxon>
        <taxon>Micrococcales</taxon>
        <taxon>Microbacteriaceae</taxon>
        <taxon>Herbiconiux</taxon>
    </lineage>
</organism>
<protein>
    <submittedName>
        <fullName evidence="2">Cell wall-binding repeat-containing protein</fullName>
    </submittedName>
</protein>
<dbReference type="PANTHER" id="PTHR30032:SF4">
    <property type="entry name" value="AMIDASE ENHANCER"/>
    <property type="match status" value="1"/>
</dbReference>
<evidence type="ECO:0000313" key="2">
    <source>
        <dbReference type="EMBL" id="MCS5714025.1"/>
    </source>
</evidence>
<evidence type="ECO:0000256" key="1">
    <source>
        <dbReference type="SAM" id="SignalP"/>
    </source>
</evidence>
<gene>
    <name evidence="2" type="ORF">NVV95_05610</name>
</gene>
<comment type="caution">
    <text evidence="2">The sequence shown here is derived from an EMBL/GenBank/DDBJ whole genome shotgun (WGS) entry which is preliminary data.</text>
</comment>
<dbReference type="Pfam" id="PF04122">
    <property type="entry name" value="CW_binding_2"/>
    <property type="match status" value="3"/>
</dbReference>
<keyword evidence="1" id="KW-0732">Signal</keyword>
<name>A0ABT2GCS4_9MICO</name>
<dbReference type="Proteomes" id="UP001165580">
    <property type="component" value="Unassembled WGS sequence"/>
</dbReference>
<dbReference type="Gene3D" id="3.40.50.12090">
    <property type="match status" value="1"/>
</dbReference>
<feature type="signal peptide" evidence="1">
    <location>
        <begin position="1"/>
        <end position="28"/>
    </location>
</feature>